<dbReference type="PANTHER" id="PTHR47663:SF1">
    <property type="entry name" value="XYLANOLYTIC TRANSCRIPTIONAL ACTIVATOR XLNR-RELATED"/>
    <property type="match status" value="1"/>
</dbReference>
<dbReference type="PROSITE" id="PS00463">
    <property type="entry name" value="ZN2_CY6_FUNGAL_1"/>
    <property type="match status" value="1"/>
</dbReference>
<dbReference type="RefSeq" id="XP_045959342.1">
    <property type="nucleotide sequence ID" value="XM_046102396.1"/>
</dbReference>
<keyword evidence="10" id="KW-0472">Membrane</keyword>
<dbReference type="Pfam" id="PF04082">
    <property type="entry name" value="Fungal_trans"/>
    <property type="match status" value="1"/>
</dbReference>
<evidence type="ECO:0000256" key="8">
    <source>
        <dbReference type="ARBA" id="ARBA00037990"/>
    </source>
</evidence>
<keyword evidence="5" id="KW-0010">Activator</keyword>
<evidence type="ECO:0000256" key="4">
    <source>
        <dbReference type="ARBA" id="ARBA00023125"/>
    </source>
</evidence>
<dbReference type="InterPro" id="IPR001138">
    <property type="entry name" value="Zn2Cys6_DnaBD"/>
</dbReference>
<evidence type="ECO:0000256" key="6">
    <source>
        <dbReference type="ARBA" id="ARBA00023163"/>
    </source>
</evidence>
<gene>
    <name evidence="12" type="ORF">BKA67DRAFT_559422</name>
</gene>
<feature type="region of interest" description="Disordered" evidence="9">
    <location>
        <begin position="1"/>
        <end position="22"/>
    </location>
</feature>
<dbReference type="PROSITE" id="PS50048">
    <property type="entry name" value="ZN2_CY6_FUNGAL_2"/>
    <property type="match status" value="1"/>
</dbReference>
<keyword evidence="10" id="KW-1133">Transmembrane helix</keyword>
<evidence type="ECO:0000256" key="9">
    <source>
        <dbReference type="SAM" id="MobiDB-lite"/>
    </source>
</evidence>
<feature type="transmembrane region" description="Helical" evidence="10">
    <location>
        <begin position="599"/>
        <end position="619"/>
    </location>
</feature>
<dbReference type="GO" id="GO:0003677">
    <property type="term" value="F:DNA binding"/>
    <property type="evidence" value="ECO:0007669"/>
    <property type="project" value="UniProtKB-KW"/>
</dbReference>
<feature type="compositionally biased region" description="Polar residues" evidence="9">
    <location>
        <begin position="1"/>
        <end position="11"/>
    </location>
</feature>
<keyword evidence="7" id="KW-0539">Nucleus</keyword>
<evidence type="ECO:0000256" key="7">
    <source>
        <dbReference type="ARBA" id="ARBA00023242"/>
    </source>
</evidence>
<dbReference type="GO" id="GO:0008270">
    <property type="term" value="F:zinc ion binding"/>
    <property type="evidence" value="ECO:0007669"/>
    <property type="project" value="InterPro"/>
</dbReference>
<accession>A0A9P8UMZ5</accession>
<evidence type="ECO:0000256" key="5">
    <source>
        <dbReference type="ARBA" id="ARBA00023159"/>
    </source>
</evidence>
<feature type="compositionally biased region" description="Basic and acidic residues" evidence="9">
    <location>
        <begin position="12"/>
        <end position="22"/>
    </location>
</feature>
<reference evidence="12" key="1">
    <citation type="journal article" date="2021" name="Nat. Commun.">
        <title>Genetic determinants of endophytism in the Arabidopsis root mycobiome.</title>
        <authorList>
            <person name="Mesny F."/>
            <person name="Miyauchi S."/>
            <person name="Thiergart T."/>
            <person name="Pickel B."/>
            <person name="Atanasova L."/>
            <person name="Karlsson M."/>
            <person name="Huettel B."/>
            <person name="Barry K.W."/>
            <person name="Haridas S."/>
            <person name="Chen C."/>
            <person name="Bauer D."/>
            <person name="Andreopoulos W."/>
            <person name="Pangilinan J."/>
            <person name="LaButti K."/>
            <person name="Riley R."/>
            <person name="Lipzen A."/>
            <person name="Clum A."/>
            <person name="Drula E."/>
            <person name="Henrissat B."/>
            <person name="Kohler A."/>
            <person name="Grigoriev I.V."/>
            <person name="Martin F.M."/>
            <person name="Hacquard S."/>
        </authorList>
    </citation>
    <scope>NUCLEOTIDE SEQUENCE</scope>
    <source>
        <strain evidence="12">MPI-SDFR-AT-0073</strain>
    </source>
</reference>
<dbReference type="CDD" id="cd00067">
    <property type="entry name" value="GAL4"/>
    <property type="match status" value="1"/>
</dbReference>
<evidence type="ECO:0000256" key="3">
    <source>
        <dbReference type="ARBA" id="ARBA00023015"/>
    </source>
</evidence>
<dbReference type="Pfam" id="PF00172">
    <property type="entry name" value="Zn_clus"/>
    <property type="match status" value="1"/>
</dbReference>
<evidence type="ECO:0000259" key="11">
    <source>
        <dbReference type="PROSITE" id="PS50048"/>
    </source>
</evidence>
<feature type="domain" description="Zn(2)-C6 fungal-type" evidence="11">
    <location>
        <begin position="31"/>
        <end position="60"/>
    </location>
</feature>
<dbReference type="SUPFAM" id="SSF57701">
    <property type="entry name" value="Zn2/Cys6 DNA-binding domain"/>
    <property type="match status" value="1"/>
</dbReference>
<keyword evidence="3" id="KW-0805">Transcription regulation</keyword>
<organism evidence="12 13">
    <name type="scientific">Truncatella angustata</name>
    <dbReference type="NCBI Taxonomy" id="152316"/>
    <lineage>
        <taxon>Eukaryota</taxon>
        <taxon>Fungi</taxon>
        <taxon>Dikarya</taxon>
        <taxon>Ascomycota</taxon>
        <taxon>Pezizomycotina</taxon>
        <taxon>Sordariomycetes</taxon>
        <taxon>Xylariomycetidae</taxon>
        <taxon>Amphisphaeriales</taxon>
        <taxon>Sporocadaceae</taxon>
        <taxon>Truncatella</taxon>
    </lineage>
</organism>
<comment type="caution">
    <text evidence="12">The sequence shown here is derived from an EMBL/GenBank/DDBJ whole genome shotgun (WGS) entry which is preliminary data.</text>
</comment>
<dbReference type="Proteomes" id="UP000758603">
    <property type="component" value="Unassembled WGS sequence"/>
</dbReference>
<dbReference type="AlphaFoldDB" id="A0A9P8UMZ5"/>
<dbReference type="InterPro" id="IPR051439">
    <property type="entry name" value="XlnR/Xlr1"/>
</dbReference>
<dbReference type="PANTHER" id="PTHR47663">
    <property type="entry name" value="XYLANOLYTIC TRANSCRIPTIONAL ACTIVATOR XLNR-RELATED"/>
    <property type="match status" value="1"/>
</dbReference>
<dbReference type="SMART" id="SM00066">
    <property type="entry name" value="GAL4"/>
    <property type="match status" value="1"/>
</dbReference>
<dbReference type="GO" id="GO:0006351">
    <property type="term" value="P:DNA-templated transcription"/>
    <property type="evidence" value="ECO:0007669"/>
    <property type="project" value="InterPro"/>
</dbReference>
<dbReference type="SMART" id="SM00906">
    <property type="entry name" value="Fungal_trans"/>
    <property type="match status" value="1"/>
</dbReference>
<dbReference type="InterPro" id="IPR036864">
    <property type="entry name" value="Zn2-C6_fun-type_DNA-bd_sf"/>
</dbReference>
<evidence type="ECO:0000256" key="10">
    <source>
        <dbReference type="SAM" id="Phobius"/>
    </source>
</evidence>
<evidence type="ECO:0000313" key="12">
    <source>
        <dbReference type="EMBL" id="KAH6655077.1"/>
    </source>
</evidence>
<dbReference type="GeneID" id="70131288"/>
<evidence type="ECO:0000313" key="13">
    <source>
        <dbReference type="Proteomes" id="UP000758603"/>
    </source>
</evidence>
<sequence>MVAMSSKQEGQGNDKEIDIERARPRKRTWRACDKCSTQRARCDGSHPCRRCADYGYTCSYDRPVKKRGRTRLAARSKTSGTAAVIESQEEAAERMPSASTTSALSFLVDPIEDDSADSGEDQSDEPTEVSGRESILRRNGFGDHMSQALSLSSPMSVWQSSSLPATSHCRYPVLQPLLPHLNGILSVSTACELFDVYLTDPGSSLFKFAPPYILTRIFRRKSLLHPTSPRPMSCALLAAILWCCAQAAEVPSLLAPGARSRTTRTLYNLAVSLINEKATGRWWRTDTQSLSEQTLGVSTTGERCESLTMATDDIQAQLGAVDDVLTFLLLCIAVSGGEFKADCEDWWHRATRTSRSLELHREDEPCLQLGLTCTKPLCSCHMQQPGAQNLSFVEAKEERRRVFWLLYCLDRHLALSFNRTLQIPDSYVEVKAPLPERIWEDLDEIVDNMYPMSTLGPPTSITGTGFFEYFLPLMVILGDIIELHHGRQHPRLHDFCNDGMSLLIEAHISECHESLKVLNEDIRSSEAEAQNRTQLVVAYSTHILYVLQVLLHSKWDAISMLDNDDGWIATQDFSKCASHAIAASEAVSRILEFDPELGFIPYLFGIYLLQGSFILLLFADRMPLLGLNQSVAHACETIIRAHEVCIVTLSTEFQRSFRRVVRSTLYSVRGISPTELEEYKLARRRVLSLYRWTKGARGLGI</sequence>
<keyword evidence="13" id="KW-1185">Reference proteome</keyword>
<name>A0A9P8UMZ5_9PEZI</name>
<dbReference type="CDD" id="cd12148">
    <property type="entry name" value="fungal_TF_MHR"/>
    <property type="match status" value="1"/>
</dbReference>
<feature type="region of interest" description="Disordered" evidence="9">
    <location>
        <begin position="112"/>
        <end position="135"/>
    </location>
</feature>
<feature type="compositionally biased region" description="Acidic residues" evidence="9">
    <location>
        <begin position="112"/>
        <end position="127"/>
    </location>
</feature>
<keyword evidence="1" id="KW-0479">Metal-binding</keyword>
<evidence type="ECO:0000256" key="1">
    <source>
        <dbReference type="ARBA" id="ARBA00022723"/>
    </source>
</evidence>
<evidence type="ECO:0000256" key="2">
    <source>
        <dbReference type="ARBA" id="ARBA00022833"/>
    </source>
</evidence>
<dbReference type="OrthoDB" id="5365785at2759"/>
<keyword evidence="6" id="KW-0804">Transcription</keyword>
<dbReference type="Gene3D" id="4.10.240.10">
    <property type="entry name" value="Zn(2)-C6 fungal-type DNA-binding domain"/>
    <property type="match status" value="1"/>
</dbReference>
<keyword evidence="10" id="KW-0812">Transmembrane</keyword>
<dbReference type="GO" id="GO:0000981">
    <property type="term" value="F:DNA-binding transcription factor activity, RNA polymerase II-specific"/>
    <property type="evidence" value="ECO:0007669"/>
    <property type="project" value="InterPro"/>
</dbReference>
<proteinExistence type="inferred from homology"/>
<dbReference type="EMBL" id="JAGPXC010000003">
    <property type="protein sequence ID" value="KAH6655077.1"/>
    <property type="molecule type" value="Genomic_DNA"/>
</dbReference>
<protein>
    <recommendedName>
        <fullName evidence="11">Zn(2)-C6 fungal-type domain-containing protein</fullName>
    </recommendedName>
</protein>
<feature type="region of interest" description="Disordered" evidence="9">
    <location>
        <begin position="69"/>
        <end position="99"/>
    </location>
</feature>
<keyword evidence="4" id="KW-0238">DNA-binding</keyword>
<comment type="similarity">
    <text evidence="8">Belongs to the xlnR/xlr1 family.</text>
</comment>
<dbReference type="InterPro" id="IPR007219">
    <property type="entry name" value="XnlR_reg_dom"/>
</dbReference>
<keyword evidence="2" id="KW-0862">Zinc</keyword>